<dbReference type="AlphaFoldDB" id="A0A8J5G8M0"/>
<organism evidence="3 4">
    <name type="scientific">Zingiber officinale</name>
    <name type="common">Ginger</name>
    <name type="synonym">Amomum zingiber</name>
    <dbReference type="NCBI Taxonomy" id="94328"/>
    <lineage>
        <taxon>Eukaryota</taxon>
        <taxon>Viridiplantae</taxon>
        <taxon>Streptophyta</taxon>
        <taxon>Embryophyta</taxon>
        <taxon>Tracheophyta</taxon>
        <taxon>Spermatophyta</taxon>
        <taxon>Magnoliopsida</taxon>
        <taxon>Liliopsida</taxon>
        <taxon>Zingiberales</taxon>
        <taxon>Zingiberaceae</taxon>
        <taxon>Zingiber</taxon>
    </lineage>
</organism>
<dbReference type="PANTHER" id="PTHR47926">
    <property type="entry name" value="PENTATRICOPEPTIDE REPEAT-CONTAINING PROTEIN"/>
    <property type="match status" value="1"/>
</dbReference>
<dbReference type="EMBL" id="JACMSC010000010">
    <property type="protein sequence ID" value="KAG6502623.1"/>
    <property type="molecule type" value="Genomic_DNA"/>
</dbReference>
<dbReference type="Pfam" id="PF20431">
    <property type="entry name" value="E_motif"/>
    <property type="match status" value="1"/>
</dbReference>
<dbReference type="PROSITE" id="PS51375">
    <property type="entry name" value="PPR"/>
    <property type="match status" value="4"/>
</dbReference>
<dbReference type="FunFam" id="1.25.40.10:FF:000073">
    <property type="entry name" value="Pentatricopeptide repeat-containing protein chloroplastic"/>
    <property type="match status" value="1"/>
</dbReference>
<evidence type="ECO:0000313" key="4">
    <source>
        <dbReference type="Proteomes" id="UP000734854"/>
    </source>
</evidence>
<evidence type="ECO:0000313" key="3">
    <source>
        <dbReference type="EMBL" id="KAG6502623.1"/>
    </source>
</evidence>
<dbReference type="Proteomes" id="UP000734854">
    <property type="component" value="Unassembled WGS sequence"/>
</dbReference>
<dbReference type="InterPro" id="IPR002885">
    <property type="entry name" value="PPR_rpt"/>
</dbReference>
<feature type="repeat" description="PPR" evidence="2">
    <location>
        <begin position="196"/>
        <end position="230"/>
    </location>
</feature>
<reference evidence="3 4" key="1">
    <citation type="submission" date="2020-08" db="EMBL/GenBank/DDBJ databases">
        <title>Plant Genome Project.</title>
        <authorList>
            <person name="Zhang R.-G."/>
        </authorList>
    </citation>
    <scope>NUCLEOTIDE SEQUENCE [LARGE SCALE GENOMIC DNA]</scope>
    <source>
        <tissue evidence="3">Rhizome</tissue>
    </source>
</reference>
<sequence length="694" mass="76447">MLSSLPSLLSSLPLLPNVSDPRSIFLDSAASVRLIGFSAARRNLNLAASAHAALLKSGLHSHLFVANSLLDAYSKCGHLGRALDLFDRMPRRDVVSWTTIISAHCLNGSAADAIGVFVDMLSEETAPPPNEFTAAAVLRACGMLTDERMGRMFHGHLVASGFAYDVFVSNSLIDMYAKAGSIVDAERLVGGLSSRDVVSWSTIISGCVLHGMFENALVLFVEMLEEGIVPNIVTMLSVIQACSLLGRPSLFTAVHTCLIKWELHHCIPVAKSLAIMYAKNGFFYEGVKVFHQFFSPNENECFDPDLIAALIHGCTQTGSLDHGKAIHGRVFKMGFLHCTIVENSVIDLYAKHGQIESAHFIFQRMEERDIVSWNTMISCLLKNDHADESLDYLSQLHAASGSELMPDFVTIISSIQACSMMSSLENGQILHGLVIKSGFNSDVFVCNALIDMYGKSGWVNSANQIFQEMDVRDLGSWNSIISIYGIHGKGASALKVFKNLRLAQTHKPNAVTFVNVISACGHSGLPLEGFECFKVMQRDYEIEPTIEHYAAVVDLFGRCGKIIEAEKFIEEMPIKPGPSIWGSLLGACVIHRNVEMAKRAAAELSVMEPDSNVWRVALSNVYASAGLWDEAAKVRAEMKREGSRKEPGWSYVVLRGMEKFKFIVGDTRHPETDRIYQVWRTIMEHITDGFVETL</sequence>
<evidence type="ECO:0000256" key="2">
    <source>
        <dbReference type="PROSITE-ProRule" id="PRU00708"/>
    </source>
</evidence>
<keyword evidence="4" id="KW-1185">Reference proteome</keyword>
<feature type="repeat" description="PPR" evidence="2">
    <location>
        <begin position="338"/>
        <end position="372"/>
    </location>
</feature>
<dbReference type="GO" id="GO:0009451">
    <property type="term" value="P:RNA modification"/>
    <property type="evidence" value="ECO:0007669"/>
    <property type="project" value="InterPro"/>
</dbReference>
<dbReference type="PANTHER" id="PTHR47926:SF513">
    <property type="entry name" value="PENTATRICOPEPTIDE REPEAT-CONTAINING PROTEIN"/>
    <property type="match status" value="1"/>
</dbReference>
<dbReference type="FunFam" id="1.25.40.10:FF:000090">
    <property type="entry name" value="Pentatricopeptide repeat-containing protein, chloroplastic"/>
    <property type="match status" value="1"/>
</dbReference>
<accession>A0A8J5G8M0</accession>
<evidence type="ECO:0008006" key="5">
    <source>
        <dbReference type="Google" id="ProtNLM"/>
    </source>
</evidence>
<protein>
    <recommendedName>
        <fullName evidence="5">Chlororespiratory reduction 4</fullName>
    </recommendedName>
</protein>
<dbReference type="FunFam" id="1.25.40.10:FF:000381">
    <property type="entry name" value="Pentatricopeptide repeat-containing protein"/>
    <property type="match status" value="1"/>
</dbReference>
<comment type="caution">
    <text evidence="3">The sequence shown here is derived from an EMBL/GenBank/DDBJ whole genome shotgun (WGS) entry which is preliminary data.</text>
</comment>
<dbReference type="NCBIfam" id="TIGR00756">
    <property type="entry name" value="PPR"/>
    <property type="match status" value="6"/>
</dbReference>
<evidence type="ECO:0000256" key="1">
    <source>
        <dbReference type="ARBA" id="ARBA00022737"/>
    </source>
</evidence>
<dbReference type="OrthoDB" id="647890at2759"/>
<dbReference type="InterPro" id="IPR046960">
    <property type="entry name" value="PPR_At4g14850-like_plant"/>
</dbReference>
<feature type="repeat" description="PPR" evidence="2">
    <location>
        <begin position="442"/>
        <end position="476"/>
    </location>
</feature>
<gene>
    <name evidence="3" type="ORF">ZIOFF_034908</name>
</gene>
<keyword evidence="1" id="KW-0677">Repeat</keyword>
<proteinExistence type="predicted"/>
<dbReference type="GO" id="GO:0003729">
    <property type="term" value="F:mRNA binding"/>
    <property type="evidence" value="ECO:0007669"/>
    <property type="project" value="UniProtKB-ARBA"/>
</dbReference>
<name>A0A8J5G8M0_ZINOF</name>
<dbReference type="Pfam" id="PF01535">
    <property type="entry name" value="PPR"/>
    <property type="match status" value="9"/>
</dbReference>
<dbReference type="Pfam" id="PF13041">
    <property type="entry name" value="PPR_2"/>
    <property type="match status" value="1"/>
</dbReference>
<dbReference type="InterPro" id="IPR046848">
    <property type="entry name" value="E_motif"/>
</dbReference>
<feature type="repeat" description="PPR" evidence="2">
    <location>
        <begin position="62"/>
        <end position="96"/>
    </location>
</feature>